<feature type="transmembrane region" description="Helical" evidence="1">
    <location>
        <begin position="69"/>
        <end position="91"/>
    </location>
</feature>
<accession>A0A1H9E2B0</accession>
<dbReference type="OrthoDB" id="2139234at2"/>
<evidence type="ECO:0000313" key="2">
    <source>
        <dbReference type="EMBL" id="SEQ19850.1"/>
    </source>
</evidence>
<dbReference type="RefSeq" id="WP_092571897.1">
    <property type="nucleotide sequence ID" value="NZ_CALUDV010000010.1"/>
</dbReference>
<organism evidence="2 3">
    <name type="scientific">Ignavigranum ruoffiae</name>
    <dbReference type="NCBI Taxonomy" id="89093"/>
    <lineage>
        <taxon>Bacteria</taxon>
        <taxon>Bacillati</taxon>
        <taxon>Bacillota</taxon>
        <taxon>Bacilli</taxon>
        <taxon>Lactobacillales</taxon>
        <taxon>Aerococcaceae</taxon>
        <taxon>Ignavigranum</taxon>
    </lineage>
</organism>
<dbReference type="STRING" id="89093.SAMN04488558_10681"/>
<protein>
    <submittedName>
        <fullName evidence="2">Uncharacterized protein</fullName>
    </submittedName>
</protein>
<feature type="transmembrane region" description="Helical" evidence="1">
    <location>
        <begin position="6"/>
        <end position="23"/>
    </location>
</feature>
<reference evidence="2 3" key="1">
    <citation type="submission" date="2016-10" db="EMBL/GenBank/DDBJ databases">
        <authorList>
            <person name="de Groot N.N."/>
        </authorList>
    </citation>
    <scope>NUCLEOTIDE SEQUENCE [LARGE SCALE GENOMIC DNA]</scope>
    <source>
        <strain evidence="2 3">DSM 15695</strain>
    </source>
</reference>
<feature type="transmembrane region" description="Helical" evidence="1">
    <location>
        <begin position="103"/>
        <end position="124"/>
    </location>
</feature>
<gene>
    <name evidence="2" type="ORF">SAMN04488558_10681</name>
</gene>
<sequence length="126" mass="14913">MINHFVFGEIFLYLVPPLLIYLLQNKFHFVLDYFKTFRINLQILLLPLCLSLIQSFSVLIFTYSLLPLALFLTIFILFIHLYYYIQGIAIFDFKEYFPGAAKLAFLCLSSFLLGLVILRIYTYFIL</sequence>
<keyword evidence="1" id="KW-0472">Membrane</keyword>
<keyword evidence="1" id="KW-0812">Transmembrane</keyword>
<proteinExistence type="predicted"/>
<keyword evidence="1" id="KW-1133">Transmembrane helix</keyword>
<evidence type="ECO:0000256" key="1">
    <source>
        <dbReference type="SAM" id="Phobius"/>
    </source>
</evidence>
<feature type="transmembrane region" description="Helical" evidence="1">
    <location>
        <begin position="43"/>
        <end position="63"/>
    </location>
</feature>
<evidence type="ECO:0000313" key="3">
    <source>
        <dbReference type="Proteomes" id="UP000198833"/>
    </source>
</evidence>
<dbReference type="AlphaFoldDB" id="A0A1H9E2B0"/>
<dbReference type="EMBL" id="FOEN01000006">
    <property type="protein sequence ID" value="SEQ19850.1"/>
    <property type="molecule type" value="Genomic_DNA"/>
</dbReference>
<keyword evidence="3" id="KW-1185">Reference proteome</keyword>
<name>A0A1H9E2B0_9LACT</name>
<dbReference type="Proteomes" id="UP000198833">
    <property type="component" value="Unassembled WGS sequence"/>
</dbReference>